<dbReference type="Pfam" id="PF20431">
    <property type="entry name" value="E_motif"/>
    <property type="match status" value="1"/>
</dbReference>
<feature type="repeat" description="PPR" evidence="2">
    <location>
        <begin position="95"/>
        <end position="129"/>
    </location>
</feature>
<protein>
    <recommendedName>
        <fullName evidence="5">Pentatricopeptide repeat-containing protein</fullName>
    </recommendedName>
</protein>
<dbReference type="InterPro" id="IPR046960">
    <property type="entry name" value="PPR_At4g14850-like_plant"/>
</dbReference>
<sequence>MVRRKRITSVHSFLRLFTTTTSEFNSSLQRLRVQPTHHHLEQLILSSFSTINPTVPYSSQTYATLFHACARLHRLDIGRDLHHHMLSHDLIAAQQLYTINHLVNMYAKCGDLECAHHLFDHMLHRNIVSWTSLISGYSQYGNADQCFRLFSNMLAHYSPNDFAYASVLSVCDSSSRGRQVHTLAIKTGFDTCVYVSNALIAMYSRNSSMGNEAWKVFNDMEFHNLVSWNTIIALFQMSGQGDKAMRFFSLMHRDNLGFDHATLVSVLSSLFGMDEIDFSWGLQSCFQLHCVGVKTGLILDVGIVTALVKAYSILRGEVSDCYKLFLETNGCQDLMLWTEIIVAFSERDPEKAIFLFGQLLREGLSLDSYAFSIALKACAGLVTDKNALMVHCKVIKSGFVDALVLGNALIHAYARCGSISQANQVFEEMRYRDIVTWNSMFKAYALHGKANEALGLFDKMDVKPDAATFVALLSACSHAGMVQEGIQIFYAMSEKHGIVPQLDHYACIVDIVGRAGHIFQAEKIIKEMPMQPDYVVWSAFLGACRKHRESGLAQIAASRLKELDPENSLGYVLMSNVYCSAHSFDEAGHLRKQMRGLGVMKQPGLSWTDLVLKRSIKYVGACRCWGVGEGTCSLPKPGWELERSLKSPWRRNQRIVPVKELASEARRRMGLPGNVRAEPVTDGTLCRGHTERQVAVSRAARAVAVYEDVHQVGWGFVTPGFGGMLWRSDSWMDREVIEWFEGDLANPKQNWSGTGLFSE</sequence>
<dbReference type="Pfam" id="PF13041">
    <property type="entry name" value="PPR_2"/>
    <property type="match status" value="1"/>
</dbReference>
<dbReference type="PANTHER" id="PTHR47926:SF382">
    <property type="entry name" value="PENTACOTRIPEPTIDE-REPEAT REGION OF PRORP DOMAIN-CONTAINING PROTEIN"/>
    <property type="match status" value="1"/>
</dbReference>
<dbReference type="Proteomes" id="UP000823775">
    <property type="component" value="Unassembled WGS sequence"/>
</dbReference>
<feature type="repeat" description="PPR" evidence="2">
    <location>
        <begin position="433"/>
        <end position="463"/>
    </location>
</feature>
<proteinExistence type="predicted"/>
<dbReference type="InterPro" id="IPR011990">
    <property type="entry name" value="TPR-like_helical_dom_sf"/>
</dbReference>
<evidence type="ECO:0000256" key="2">
    <source>
        <dbReference type="PROSITE-ProRule" id="PRU00708"/>
    </source>
</evidence>
<reference evidence="3 4" key="1">
    <citation type="journal article" date="2021" name="BMC Genomics">
        <title>Datura genome reveals duplications of psychoactive alkaloid biosynthetic genes and high mutation rate following tissue culture.</title>
        <authorList>
            <person name="Rajewski A."/>
            <person name="Carter-House D."/>
            <person name="Stajich J."/>
            <person name="Litt A."/>
        </authorList>
    </citation>
    <scope>NUCLEOTIDE SEQUENCE [LARGE SCALE GENOMIC DNA]</scope>
    <source>
        <strain evidence="3">AR-01</strain>
    </source>
</reference>
<evidence type="ECO:0000313" key="4">
    <source>
        <dbReference type="Proteomes" id="UP000823775"/>
    </source>
</evidence>
<evidence type="ECO:0000256" key="1">
    <source>
        <dbReference type="ARBA" id="ARBA00022737"/>
    </source>
</evidence>
<organism evidence="3 4">
    <name type="scientific">Datura stramonium</name>
    <name type="common">Jimsonweed</name>
    <name type="synonym">Common thornapple</name>
    <dbReference type="NCBI Taxonomy" id="4076"/>
    <lineage>
        <taxon>Eukaryota</taxon>
        <taxon>Viridiplantae</taxon>
        <taxon>Streptophyta</taxon>
        <taxon>Embryophyta</taxon>
        <taxon>Tracheophyta</taxon>
        <taxon>Spermatophyta</taxon>
        <taxon>Magnoliopsida</taxon>
        <taxon>eudicotyledons</taxon>
        <taxon>Gunneridae</taxon>
        <taxon>Pentapetalae</taxon>
        <taxon>asterids</taxon>
        <taxon>lamiids</taxon>
        <taxon>Solanales</taxon>
        <taxon>Solanaceae</taxon>
        <taxon>Solanoideae</taxon>
        <taxon>Datureae</taxon>
        <taxon>Datura</taxon>
    </lineage>
</organism>
<dbReference type="PANTHER" id="PTHR47926">
    <property type="entry name" value="PENTATRICOPEPTIDE REPEAT-CONTAINING PROTEIN"/>
    <property type="match status" value="1"/>
</dbReference>
<feature type="repeat" description="PPR" evidence="2">
    <location>
        <begin position="465"/>
        <end position="500"/>
    </location>
</feature>
<dbReference type="Gene3D" id="1.25.40.10">
    <property type="entry name" value="Tetratricopeptide repeat domain"/>
    <property type="match status" value="4"/>
</dbReference>
<gene>
    <name evidence="3" type="ORF">HAX54_014218</name>
</gene>
<keyword evidence="1" id="KW-0677">Repeat</keyword>
<keyword evidence="4" id="KW-1185">Reference proteome</keyword>
<dbReference type="InterPro" id="IPR002885">
    <property type="entry name" value="PPR_rpt"/>
</dbReference>
<dbReference type="EMBL" id="JACEIK010000188">
    <property type="protein sequence ID" value="MCD7451954.1"/>
    <property type="molecule type" value="Genomic_DNA"/>
</dbReference>
<name>A0ABS8RYU0_DATST</name>
<evidence type="ECO:0008006" key="5">
    <source>
        <dbReference type="Google" id="ProtNLM"/>
    </source>
</evidence>
<comment type="caution">
    <text evidence="3">The sequence shown here is derived from an EMBL/GenBank/DDBJ whole genome shotgun (WGS) entry which is preliminary data.</text>
</comment>
<evidence type="ECO:0000313" key="3">
    <source>
        <dbReference type="EMBL" id="MCD7451954.1"/>
    </source>
</evidence>
<dbReference type="Pfam" id="PF01535">
    <property type="entry name" value="PPR"/>
    <property type="match status" value="3"/>
</dbReference>
<dbReference type="InterPro" id="IPR046848">
    <property type="entry name" value="E_motif"/>
</dbReference>
<feature type="repeat" description="PPR" evidence="2">
    <location>
        <begin position="224"/>
        <end position="258"/>
    </location>
</feature>
<dbReference type="NCBIfam" id="TIGR00756">
    <property type="entry name" value="PPR"/>
    <property type="match status" value="6"/>
</dbReference>
<dbReference type="PROSITE" id="PS51375">
    <property type="entry name" value="PPR"/>
    <property type="match status" value="4"/>
</dbReference>
<accession>A0ABS8RYU0</accession>